<reference evidence="1 2" key="1">
    <citation type="submission" date="2016-08" db="EMBL/GenBank/DDBJ databases">
        <title>Genome of Bacillus solimangrovi GH2-4.</title>
        <authorList>
            <person name="Lim S."/>
            <person name="Kim B.-C."/>
        </authorList>
    </citation>
    <scope>NUCLEOTIDE SEQUENCE [LARGE SCALE GENOMIC DNA]</scope>
    <source>
        <strain evidence="1 2">GH2-4</strain>
    </source>
</reference>
<accession>A0A1E5LJG2</accession>
<sequence length="63" mass="7197">MKKKKVMLIGVLSIILIASFAVYNKVSFEKFKEEFKQDCTADGLYFEADGRDLFCTDIPPTNE</sequence>
<dbReference type="RefSeq" id="WP_069715796.1">
    <property type="nucleotide sequence ID" value="NZ_MJEH01000004.1"/>
</dbReference>
<gene>
    <name evidence="1" type="ORF">BFG57_09295</name>
</gene>
<protein>
    <submittedName>
        <fullName evidence="1">Uncharacterized protein</fullName>
    </submittedName>
</protein>
<organism evidence="1 2">
    <name type="scientific">Bacillus solimangrovi</name>
    <dbReference type="NCBI Taxonomy" id="1305675"/>
    <lineage>
        <taxon>Bacteria</taxon>
        <taxon>Bacillati</taxon>
        <taxon>Bacillota</taxon>
        <taxon>Bacilli</taxon>
        <taxon>Bacillales</taxon>
        <taxon>Bacillaceae</taxon>
        <taxon>Bacillus</taxon>
    </lineage>
</organism>
<dbReference type="EMBL" id="MJEH01000004">
    <property type="protein sequence ID" value="OEH94233.1"/>
    <property type="molecule type" value="Genomic_DNA"/>
</dbReference>
<dbReference type="AlphaFoldDB" id="A0A1E5LJG2"/>
<dbReference type="Proteomes" id="UP000095209">
    <property type="component" value="Unassembled WGS sequence"/>
</dbReference>
<name>A0A1E5LJG2_9BACI</name>
<evidence type="ECO:0000313" key="2">
    <source>
        <dbReference type="Proteomes" id="UP000095209"/>
    </source>
</evidence>
<keyword evidence="2" id="KW-1185">Reference proteome</keyword>
<evidence type="ECO:0000313" key="1">
    <source>
        <dbReference type="EMBL" id="OEH94233.1"/>
    </source>
</evidence>
<comment type="caution">
    <text evidence="1">The sequence shown here is derived from an EMBL/GenBank/DDBJ whole genome shotgun (WGS) entry which is preliminary data.</text>
</comment>
<proteinExistence type="predicted"/>